<comment type="subcellular location">
    <subcellularLocation>
        <location evidence="1">Nucleus</location>
    </subcellularLocation>
</comment>
<dbReference type="Gene3D" id="1.10.10.60">
    <property type="entry name" value="Homeodomain-like"/>
    <property type="match status" value="1"/>
</dbReference>
<keyword evidence="7" id="KW-1185">Reference proteome</keyword>
<reference evidence="6" key="3">
    <citation type="submission" date="2021-05" db="UniProtKB">
        <authorList>
            <consortium name="EnsemblPlants"/>
        </authorList>
    </citation>
    <scope>IDENTIFICATION</scope>
    <source>
        <strain evidence="6">cv. B73</strain>
    </source>
</reference>
<reference evidence="6" key="2">
    <citation type="submission" date="2019-07" db="EMBL/GenBank/DDBJ databases">
        <authorList>
            <person name="Seetharam A."/>
            <person name="Woodhouse M."/>
            <person name="Cannon E."/>
        </authorList>
    </citation>
    <scope>NUCLEOTIDE SEQUENCE [LARGE SCALE GENOMIC DNA]</scope>
    <source>
        <strain evidence="6">cv. B73</strain>
    </source>
</reference>
<evidence type="ECO:0000256" key="2">
    <source>
        <dbReference type="ARBA" id="ARBA00023015"/>
    </source>
</evidence>
<dbReference type="GO" id="GO:0005634">
    <property type="term" value="C:nucleus"/>
    <property type="evidence" value="ECO:0007669"/>
    <property type="project" value="UniProtKB-SubCell"/>
</dbReference>
<dbReference type="InterPro" id="IPR009057">
    <property type="entry name" value="Homeodomain-like_sf"/>
</dbReference>
<dbReference type="PANTHER" id="PTHR44042">
    <property type="entry name" value="DUPLICATED HOMEODOMAIN-LIKE SUPERFAMILY PROTEIN-RELATED"/>
    <property type="match status" value="1"/>
</dbReference>
<dbReference type="PROSITE" id="PS50090">
    <property type="entry name" value="MYB_LIKE"/>
    <property type="match status" value="1"/>
</dbReference>
<proteinExistence type="predicted"/>
<keyword evidence="2" id="KW-0805">Transcription regulation</keyword>
<dbReference type="CDD" id="cd00167">
    <property type="entry name" value="SANT"/>
    <property type="match status" value="1"/>
</dbReference>
<name>A0A804QQ34_MAIZE</name>
<accession>A0A804QQ34</accession>
<dbReference type="SMART" id="SM00717">
    <property type="entry name" value="SANT"/>
    <property type="match status" value="1"/>
</dbReference>
<evidence type="ECO:0000256" key="4">
    <source>
        <dbReference type="ARBA" id="ARBA00023242"/>
    </source>
</evidence>
<evidence type="ECO:0000313" key="6">
    <source>
        <dbReference type="EnsemblPlants" id="Zm00001eb347900_P001"/>
    </source>
</evidence>
<keyword evidence="4" id="KW-0539">Nucleus</keyword>
<keyword evidence="3" id="KW-0804">Transcription</keyword>
<evidence type="ECO:0000256" key="3">
    <source>
        <dbReference type="ARBA" id="ARBA00023163"/>
    </source>
</evidence>
<dbReference type="AlphaFoldDB" id="A0A804QQ34"/>
<dbReference type="SUPFAM" id="SSF46689">
    <property type="entry name" value="Homeodomain-like"/>
    <property type="match status" value="1"/>
</dbReference>
<evidence type="ECO:0000259" key="5">
    <source>
        <dbReference type="PROSITE" id="PS50090"/>
    </source>
</evidence>
<dbReference type="FunFam" id="1.10.10.60:FF:000154">
    <property type="entry name" value="Transcription factor SRM1"/>
    <property type="match status" value="1"/>
</dbReference>
<organism evidence="6 7">
    <name type="scientific">Zea mays</name>
    <name type="common">Maize</name>
    <dbReference type="NCBI Taxonomy" id="4577"/>
    <lineage>
        <taxon>Eukaryota</taxon>
        <taxon>Viridiplantae</taxon>
        <taxon>Streptophyta</taxon>
        <taxon>Embryophyta</taxon>
        <taxon>Tracheophyta</taxon>
        <taxon>Spermatophyta</taxon>
        <taxon>Magnoliopsida</taxon>
        <taxon>Liliopsida</taxon>
        <taxon>Poales</taxon>
        <taxon>Poaceae</taxon>
        <taxon>PACMAD clade</taxon>
        <taxon>Panicoideae</taxon>
        <taxon>Andropogonodae</taxon>
        <taxon>Andropogoneae</taxon>
        <taxon>Tripsacinae</taxon>
        <taxon>Zea</taxon>
    </lineage>
</organism>
<evidence type="ECO:0000313" key="7">
    <source>
        <dbReference type="Proteomes" id="UP000007305"/>
    </source>
</evidence>
<dbReference type="InParanoid" id="A0A804QQ34"/>
<protein>
    <recommendedName>
        <fullName evidence="5">Myb-like domain-containing protein</fullName>
    </recommendedName>
</protein>
<dbReference type="Proteomes" id="UP000007305">
    <property type="component" value="Chromosome 8"/>
</dbReference>
<reference evidence="7" key="1">
    <citation type="journal article" date="2009" name="Science">
        <title>The B73 maize genome: complexity, diversity, and dynamics.</title>
        <authorList>
            <person name="Schnable P.S."/>
            <person name="Ware D."/>
            <person name="Fulton R.S."/>
            <person name="Stein J.C."/>
            <person name="Wei F."/>
            <person name="Pasternak S."/>
            <person name="Liang C."/>
            <person name="Zhang J."/>
            <person name="Fulton L."/>
            <person name="Graves T.A."/>
            <person name="Minx P."/>
            <person name="Reily A.D."/>
            <person name="Courtney L."/>
            <person name="Kruchowski S.S."/>
            <person name="Tomlinson C."/>
            <person name="Strong C."/>
            <person name="Delehaunty K."/>
            <person name="Fronick C."/>
            <person name="Courtney B."/>
            <person name="Rock S.M."/>
            <person name="Belter E."/>
            <person name="Du F."/>
            <person name="Kim K."/>
            <person name="Abbott R.M."/>
            <person name="Cotton M."/>
            <person name="Levy A."/>
            <person name="Marchetto P."/>
            <person name="Ochoa K."/>
            <person name="Jackson S.M."/>
            <person name="Gillam B."/>
            <person name="Chen W."/>
            <person name="Yan L."/>
            <person name="Higginbotham J."/>
            <person name="Cardenas M."/>
            <person name="Waligorski J."/>
            <person name="Applebaum E."/>
            <person name="Phelps L."/>
            <person name="Falcone J."/>
            <person name="Kanchi K."/>
            <person name="Thane T."/>
            <person name="Scimone A."/>
            <person name="Thane N."/>
            <person name="Henke J."/>
            <person name="Wang T."/>
            <person name="Ruppert J."/>
            <person name="Shah N."/>
            <person name="Rotter K."/>
            <person name="Hodges J."/>
            <person name="Ingenthron E."/>
            <person name="Cordes M."/>
            <person name="Kohlberg S."/>
            <person name="Sgro J."/>
            <person name="Delgado B."/>
            <person name="Mead K."/>
            <person name="Chinwalla A."/>
            <person name="Leonard S."/>
            <person name="Crouse K."/>
            <person name="Collura K."/>
            <person name="Kudrna D."/>
            <person name="Currie J."/>
            <person name="He R."/>
            <person name="Angelova A."/>
            <person name="Rajasekar S."/>
            <person name="Mueller T."/>
            <person name="Lomeli R."/>
            <person name="Scara G."/>
            <person name="Ko A."/>
            <person name="Delaney K."/>
            <person name="Wissotski M."/>
            <person name="Lopez G."/>
            <person name="Campos D."/>
            <person name="Braidotti M."/>
            <person name="Ashley E."/>
            <person name="Golser W."/>
            <person name="Kim H."/>
            <person name="Lee S."/>
            <person name="Lin J."/>
            <person name="Dujmic Z."/>
            <person name="Kim W."/>
            <person name="Talag J."/>
            <person name="Zuccolo A."/>
            <person name="Fan C."/>
            <person name="Sebastian A."/>
            <person name="Kramer M."/>
            <person name="Spiegel L."/>
            <person name="Nascimento L."/>
            <person name="Zutavern T."/>
            <person name="Miller B."/>
            <person name="Ambroise C."/>
            <person name="Muller S."/>
            <person name="Spooner W."/>
            <person name="Narechania A."/>
            <person name="Ren L."/>
            <person name="Wei S."/>
            <person name="Kumari S."/>
            <person name="Faga B."/>
            <person name="Levy M.J."/>
            <person name="McMahan L."/>
            <person name="Van Buren P."/>
            <person name="Vaughn M.W."/>
            <person name="Ying K."/>
            <person name="Yeh C.-T."/>
            <person name="Emrich S.J."/>
            <person name="Jia Y."/>
            <person name="Kalyanaraman A."/>
            <person name="Hsia A.-P."/>
            <person name="Barbazuk W.B."/>
            <person name="Baucom R.S."/>
            <person name="Brutnell T.P."/>
            <person name="Carpita N.C."/>
            <person name="Chaparro C."/>
            <person name="Chia J.-M."/>
            <person name="Deragon J.-M."/>
            <person name="Estill J.C."/>
            <person name="Fu Y."/>
            <person name="Jeddeloh J.A."/>
            <person name="Han Y."/>
            <person name="Lee H."/>
            <person name="Li P."/>
            <person name="Lisch D.R."/>
            <person name="Liu S."/>
            <person name="Liu Z."/>
            <person name="Nagel D.H."/>
            <person name="McCann M.C."/>
            <person name="SanMiguel P."/>
            <person name="Myers A.M."/>
            <person name="Nettleton D."/>
            <person name="Nguyen J."/>
            <person name="Penning B.W."/>
            <person name="Ponnala L."/>
            <person name="Schneider K.L."/>
            <person name="Schwartz D.C."/>
            <person name="Sharma A."/>
            <person name="Soderlund C."/>
            <person name="Springer N.M."/>
            <person name="Sun Q."/>
            <person name="Wang H."/>
            <person name="Waterman M."/>
            <person name="Westerman R."/>
            <person name="Wolfgruber T.K."/>
            <person name="Yang L."/>
            <person name="Yu Y."/>
            <person name="Zhang L."/>
            <person name="Zhou S."/>
            <person name="Zhu Q."/>
            <person name="Bennetzen J.L."/>
            <person name="Dawe R.K."/>
            <person name="Jiang J."/>
            <person name="Jiang N."/>
            <person name="Presting G.G."/>
            <person name="Wessler S.R."/>
            <person name="Aluru S."/>
            <person name="Martienssen R.A."/>
            <person name="Clifton S.W."/>
            <person name="McCombie W.R."/>
            <person name="Wing R.A."/>
            <person name="Wilson R.K."/>
        </authorList>
    </citation>
    <scope>NUCLEOTIDE SEQUENCE [LARGE SCALE GENOMIC DNA]</scope>
    <source>
        <strain evidence="7">cv. B73</strain>
    </source>
</reference>
<evidence type="ECO:0000256" key="1">
    <source>
        <dbReference type="ARBA" id="ARBA00004123"/>
    </source>
</evidence>
<dbReference type="InterPro" id="IPR001005">
    <property type="entry name" value="SANT/Myb"/>
</dbReference>
<feature type="domain" description="Myb-like" evidence="5">
    <location>
        <begin position="24"/>
        <end position="78"/>
    </location>
</feature>
<dbReference type="Gramene" id="Zm00001eb347900_T001">
    <property type="protein sequence ID" value="Zm00001eb347900_P001"/>
    <property type="gene ID" value="Zm00001eb347900"/>
</dbReference>
<dbReference type="EnsemblPlants" id="Zm00001eb347900_T001">
    <property type="protein sequence ID" value="Zm00001eb347900_P001"/>
    <property type="gene ID" value="Zm00001eb347900"/>
</dbReference>
<dbReference type="Pfam" id="PF00249">
    <property type="entry name" value="Myb_DNA-binding"/>
    <property type="match status" value="1"/>
</dbReference>
<sequence>MTELWMEVLPPYFAGQAGGWFLLDRRAGPGAWTLEENKMFERALARVDWDAPDRWERVAAVLPRRTVADVAAHYDDLEVDVGSIEAGFVPFPRYGGCGGGTSQSAAGFTFEWDGDAGGTGFNKRSCYVVGGGGKRECRGP</sequence>
<dbReference type="PANTHER" id="PTHR44042:SF41">
    <property type="entry name" value="DUPLICATED HOMEODOMAIN-LIKE SUPERFAMILY PROTEIN-RELATED"/>
    <property type="match status" value="1"/>
</dbReference>